<evidence type="ECO:0000256" key="1">
    <source>
        <dbReference type="HAMAP-Rule" id="MF_00934"/>
    </source>
</evidence>
<dbReference type="Gene3D" id="3.40.50.150">
    <property type="entry name" value="Vaccinia Virus protein VP39"/>
    <property type="match status" value="1"/>
</dbReference>
<keyword evidence="1" id="KW-0698">rRNA processing</keyword>
<dbReference type="InterPro" id="IPR007473">
    <property type="entry name" value="RlmJ"/>
</dbReference>
<organism evidence="2 3">
    <name type="scientific">Pseudoroseicyclus tamaricis</name>
    <dbReference type="NCBI Taxonomy" id="2705421"/>
    <lineage>
        <taxon>Bacteria</taxon>
        <taxon>Pseudomonadati</taxon>
        <taxon>Pseudomonadota</taxon>
        <taxon>Alphaproteobacteria</taxon>
        <taxon>Rhodobacterales</taxon>
        <taxon>Paracoccaceae</taxon>
        <taxon>Pseudoroseicyclus</taxon>
    </lineage>
</organism>
<feature type="binding site" evidence="1">
    <location>
        <position position="159"/>
    </location>
    <ligand>
        <name>S-adenosyl-L-methionine</name>
        <dbReference type="ChEBI" id="CHEBI:59789"/>
    </ligand>
</feature>
<dbReference type="GO" id="GO:0005829">
    <property type="term" value="C:cytosol"/>
    <property type="evidence" value="ECO:0007669"/>
    <property type="project" value="TreeGrafter"/>
</dbReference>
<keyword evidence="1 2" id="KW-0808">Transferase</keyword>
<dbReference type="GO" id="GO:0036307">
    <property type="term" value="F:23S rRNA (adenine(2030)-N(6))-methyltransferase activity"/>
    <property type="evidence" value="ECO:0007669"/>
    <property type="project" value="UniProtKB-UniRule"/>
</dbReference>
<comment type="caution">
    <text evidence="2">The sequence shown here is derived from an EMBL/GenBank/DDBJ whole genome shotgun (WGS) entry which is preliminary data.</text>
</comment>
<dbReference type="PANTHER" id="PTHR37426">
    <property type="entry name" value="RIBOSOMAL RNA LARGE SUBUNIT METHYLTRANSFERASE J"/>
    <property type="match status" value="1"/>
</dbReference>
<gene>
    <name evidence="1" type="primary">rlmJ</name>
    <name evidence="2" type="ORF">GZA08_12105</name>
</gene>
<feature type="binding site" evidence="1">
    <location>
        <position position="19"/>
    </location>
    <ligand>
        <name>S-adenosyl-L-methionine</name>
        <dbReference type="ChEBI" id="CHEBI:59789"/>
    </ligand>
</feature>
<sequence>MLSYQHGYHAGNGADVMKHAALSWILDYLTQKPKPLTYVETHAGRGLYDLAGVEARKTGEAEAGIVRAEALFEPDHPYRQVLDATRATHGPDSYPGSPLVAAHFAREQDRLHMAELHPQEHAALVAAMGERAEVVREDGAAFARRLLPPEPARGLVLIDPSYEVKADYAAMAALVKALHKRWPVGIKMLWYPMLEAGLHAPMAEALDVLEGAQRIETPLRPARPGHRMLGSGLILINAPWGFEEEAARIAAIMARV</sequence>
<protein>
    <recommendedName>
        <fullName evidence="1">Ribosomal RNA large subunit methyltransferase J</fullName>
        <ecNumber evidence="1">2.1.1.266</ecNumber>
    </recommendedName>
    <alternativeName>
        <fullName evidence="1">23S rRNA (adenine(2030)-N6)-methyltransferase</fullName>
    </alternativeName>
    <alternativeName>
        <fullName evidence="1">23S rRNA m6A2030 methyltransferase</fullName>
    </alternativeName>
</protein>
<dbReference type="Pfam" id="PF04378">
    <property type="entry name" value="RsmJ"/>
    <property type="match status" value="1"/>
</dbReference>
<proteinExistence type="inferred from homology"/>
<dbReference type="GO" id="GO:0070475">
    <property type="term" value="P:rRNA base methylation"/>
    <property type="evidence" value="ECO:0007669"/>
    <property type="project" value="UniProtKB-UniRule"/>
</dbReference>
<dbReference type="SUPFAM" id="SSF53335">
    <property type="entry name" value="S-adenosyl-L-methionine-dependent methyltransferases"/>
    <property type="match status" value="1"/>
</dbReference>
<dbReference type="RefSeq" id="WP_163894014.1">
    <property type="nucleotide sequence ID" value="NZ_JAAFYS010000003.1"/>
</dbReference>
<dbReference type="GO" id="GO:0003723">
    <property type="term" value="F:RNA binding"/>
    <property type="evidence" value="ECO:0007669"/>
    <property type="project" value="UniProtKB-UniRule"/>
</dbReference>
<keyword evidence="1" id="KW-0949">S-adenosyl-L-methionine</keyword>
<dbReference type="HAMAP" id="MF_00934">
    <property type="entry name" value="23SrRNA_methyltr_J"/>
    <property type="match status" value="1"/>
</dbReference>
<dbReference type="EC" id="2.1.1.266" evidence="1"/>
<dbReference type="Proteomes" id="UP000474757">
    <property type="component" value="Unassembled WGS sequence"/>
</dbReference>
<comment type="subunit">
    <text evidence="1">Monomer.</text>
</comment>
<keyword evidence="1 2" id="KW-0489">Methyltransferase</keyword>
<keyword evidence="1" id="KW-0694">RNA-binding</keyword>
<evidence type="ECO:0000313" key="3">
    <source>
        <dbReference type="Proteomes" id="UP000474757"/>
    </source>
</evidence>
<feature type="active site" description="Proton acceptor" evidence="1">
    <location>
        <position position="159"/>
    </location>
</feature>
<dbReference type="PANTHER" id="PTHR37426:SF1">
    <property type="entry name" value="RIBOSOMAL RNA LARGE SUBUNIT METHYLTRANSFERASE J"/>
    <property type="match status" value="1"/>
</dbReference>
<dbReference type="InterPro" id="IPR029063">
    <property type="entry name" value="SAM-dependent_MTases_sf"/>
</dbReference>
<feature type="binding site" evidence="1">
    <location>
        <position position="97"/>
    </location>
    <ligand>
        <name>S-adenosyl-L-methionine</name>
        <dbReference type="ChEBI" id="CHEBI:59789"/>
    </ligand>
</feature>
<feature type="binding site" evidence="1">
    <location>
        <begin position="138"/>
        <end position="139"/>
    </location>
    <ligand>
        <name>S-adenosyl-L-methionine</name>
        <dbReference type="ChEBI" id="CHEBI:59789"/>
    </ligand>
</feature>
<reference evidence="2 3" key="1">
    <citation type="submission" date="2020-02" db="EMBL/GenBank/DDBJ databases">
        <title>Pseudoroseicyclus tamarix, sp. nov., isolated from offshore sediment of a Tamarix chinensis forest.</title>
        <authorList>
            <person name="Gai Y."/>
        </authorList>
    </citation>
    <scope>NUCLEOTIDE SEQUENCE [LARGE SCALE GENOMIC DNA]</scope>
    <source>
        <strain evidence="2 3">CLL3-39</strain>
    </source>
</reference>
<name>A0A6B2JT21_9RHOB</name>
<dbReference type="AlphaFoldDB" id="A0A6B2JT21"/>
<accession>A0A6B2JT21</accession>
<evidence type="ECO:0000313" key="2">
    <source>
        <dbReference type="EMBL" id="NDV01707.1"/>
    </source>
</evidence>
<feature type="site" description="Interaction with substrate rRNA" evidence="1">
    <location>
        <position position="4"/>
    </location>
</feature>
<comment type="function">
    <text evidence="1">Specifically methylates the adenine in position 2030 of 23S rRNA.</text>
</comment>
<keyword evidence="3" id="KW-1185">Reference proteome</keyword>
<dbReference type="EMBL" id="JAAGAB010000003">
    <property type="protein sequence ID" value="NDV01707.1"/>
    <property type="molecule type" value="Genomic_DNA"/>
</dbReference>
<feature type="binding site" evidence="1">
    <location>
        <position position="42"/>
    </location>
    <ligand>
        <name>S-adenosyl-L-methionine</name>
        <dbReference type="ChEBI" id="CHEBI:59789"/>
    </ligand>
</feature>
<comment type="similarity">
    <text evidence="1">Belongs to the RlmJ family.</text>
</comment>
<feature type="binding site" evidence="1">
    <location>
        <position position="115"/>
    </location>
    <ligand>
        <name>S-adenosyl-L-methionine</name>
        <dbReference type="ChEBI" id="CHEBI:59789"/>
    </ligand>
</feature>
<comment type="catalytic activity">
    <reaction evidence="1">
        <text>adenosine(2030) in 23S rRNA + S-adenosyl-L-methionine = N(6)-methyladenosine(2030) in 23S rRNA + S-adenosyl-L-homocysteine + H(+)</text>
        <dbReference type="Rhea" id="RHEA:43736"/>
        <dbReference type="Rhea" id="RHEA-COMP:10668"/>
        <dbReference type="Rhea" id="RHEA-COMP:10669"/>
        <dbReference type="ChEBI" id="CHEBI:15378"/>
        <dbReference type="ChEBI" id="CHEBI:57856"/>
        <dbReference type="ChEBI" id="CHEBI:59789"/>
        <dbReference type="ChEBI" id="CHEBI:74411"/>
        <dbReference type="ChEBI" id="CHEBI:74449"/>
        <dbReference type="EC" id="2.1.1.266"/>
    </reaction>
</comment>